<dbReference type="OrthoDB" id="9800174at2"/>
<dbReference type="Gene3D" id="2.60.40.1180">
    <property type="entry name" value="Golgi alpha-mannosidase II"/>
    <property type="match status" value="1"/>
</dbReference>
<proteinExistence type="inferred from homology"/>
<dbReference type="InterPro" id="IPR044143">
    <property type="entry name" value="GlgB_N_E_set_prok"/>
</dbReference>
<dbReference type="SUPFAM" id="SSF81296">
    <property type="entry name" value="E set domains"/>
    <property type="match status" value="2"/>
</dbReference>
<dbReference type="GO" id="GO:0005978">
    <property type="term" value="P:glycogen biosynthetic process"/>
    <property type="evidence" value="ECO:0007669"/>
    <property type="project" value="UniProtKB-UniRule"/>
</dbReference>
<dbReference type="EC" id="2.4.1.18" evidence="10"/>
<sequence>MRIRQDAAHYVLPGGIDDLVHGRSSDPFAILGRHNMGRVDVIRVLYHDAARVRLVVERPRASPIERPMRRMDDTGLHVGTIPAGARYHLKIVWADAVEETADPYSFGLLLDEADLTLFAEGRHRQLDQLMGAQPMVVDGTPGVRFAVWAPNARRVSVIGDFNFWDGRRHPMRLRHAAGVWELFIPGLGPGERYKFEIMTREGHILPHKADPFARFAERPPATASVVASPAPFAWNDAEWMATRGRAQATDAPLAIYELHVPSWRRPRGDPDRIMSWHELAGELIPYVQAAGFTHVELMPVMEYPFGGSWGYQPLGLFAPSARHGTPADFAAFIDACHAAGIGVILDWVPAHFPNDVHGLACFDGCALYEHQDPREGVHRDWNTHIYNFGRHEVRGFLIASALMWLERFHIDGLRVDAVASMLYRDYSRREGEWIPNIHGGRENLEAVAFLRQLNETVRETCPDAMMIAEESTAWPGVTRPVAQGGLGFSYKWNMGWMHDSLRFFARDPLWRGHHLNEILFGLHYAFSEHFILCLSHDEVTHGKGSLLARMPGDGWQRHANLRVFFAFMWAHPGRKLVFMGAELAQEAEWSHEGEPPWRSLDDPLKAGMLGLVTDLNRLYRDLPALHMLDSDPAGFAWMIGDDTANAVLAWLRLAPGHAPVLVVLNLTPVVRRGYRVGVPVGGPWRERLNSDASAYGGSGVGNGGGVMAQPEPAHGQPCSCVLTLPPLAALYLQPAGEGS</sequence>
<dbReference type="STRING" id="1220579.GCA_001571345_02614"/>
<dbReference type="PIRSF" id="PIRSF000463">
    <property type="entry name" value="GlgB"/>
    <property type="match status" value="1"/>
</dbReference>
<evidence type="ECO:0000256" key="8">
    <source>
        <dbReference type="ARBA" id="ARBA00023056"/>
    </source>
</evidence>
<dbReference type="Gene3D" id="2.60.40.10">
    <property type="entry name" value="Immunoglobulins"/>
    <property type="match status" value="2"/>
</dbReference>
<dbReference type="GO" id="GO:0003844">
    <property type="term" value="F:1,4-alpha-glucan branching enzyme activity"/>
    <property type="evidence" value="ECO:0007669"/>
    <property type="project" value="UniProtKB-UniRule"/>
</dbReference>
<evidence type="ECO:0000256" key="4">
    <source>
        <dbReference type="ARBA" id="ARBA00009000"/>
    </source>
</evidence>
<dbReference type="GO" id="GO:0043169">
    <property type="term" value="F:cation binding"/>
    <property type="evidence" value="ECO:0007669"/>
    <property type="project" value="InterPro"/>
</dbReference>
<dbReference type="NCBIfam" id="TIGR01515">
    <property type="entry name" value="branching_enzym"/>
    <property type="match status" value="1"/>
</dbReference>
<dbReference type="CDD" id="cd02855">
    <property type="entry name" value="E_set_GBE_prok_N"/>
    <property type="match status" value="1"/>
</dbReference>
<dbReference type="GO" id="GO:0004553">
    <property type="term" value="F:hydrolase activity, hydrolyzing O-glycosyl compounds"/>
    <property type="evidence" value="ECO:0007669"/>
    <property type="project" value="InterPro"/>
</dbReference>
<dbReference type="InterPro" id="IPR013780">
    <property type="entry name" value="Glyco_hydro_b"/>
</dbReference>
<evidence type="ECO:0000256" key="5">
    <source>
        <dbReference type="ARBA" id="ARBA00022600"/>
    </source>
</evidence>
<dbReference type="Pfam" id="PF00128">
    <property type="entry name" value="Alpha-amylase"/>
    <property type="match status" value="1"/>
</dbReference>
<dbReference type="InterPro" id="IPR006048">
    <property type="entry name" value="A-amylase/branching_C"/>
</dbReference>
<dbReference type="AlphaFoldDB" id="A0A318PKJ2"/>
<dbReference type="UniPathway" id="UPA00164"/>
<keyword evidence="7 10" id="KW-0808">Transferase</keyword>
<accession>A0A318PKJ2</accession>
<dbReference type="InterPro" id="IPR014756">
    <property type="entry name" value="Ig_E-set"/>
</dbReference>
<dbReference type="InterPro" id="IPR013783">
    <property type="entry name" value="Ig-like_fold"/>
</dbReference>
<feature type="domain" description="Glycosyl hydrolase family 13 catalytic" evidence="12">
    <location>
        <begin position="257"/>
        <end position="626"/>
    </location>
</feature>
<dbReference type="EMBL" id="NKUC01000032">
    <property type="protein sequence ID" value="PYD56092.1"/>
    <property type="molecule type" value="Genomic_DNA"/>
</dbReference>
<dbReference type="InterPro" id="IPR054169">
    <property type="entry name" value="GlgB_N"/>
</dbReference>
<comment type="similarity">
    <text evidence="4 10">Belongs to the glycosyl hydrolase 13 family. GlgB subfamily.</text>
</comment>
<dbReference type="PANTHER" id="PTHR43651">
    <property type="entry name" value="1,4-ALPHA-GLUCAN-BRANCHING ENZYME"/>
    <property type="match status" value="1"/>
</dbReference>
<keyword evidence="14" id="KW-1185">Reference proteome</keyword>
<dbReference type="FunFam" id="2.60.40.1180:FF:000002">
    <property type="entry name" value="1,4-alpha-glucan branching enzyme GlgB"/>
    <property type="match status" value="1"/>
</dbReference>
<dbReference type="SMART" id="SM00642">
    <property type="entry name" value="Aamy"/>
    <property type="match status" value="1"/>
</dbReference>
<evidence type="ECO:0000256" key="1">
    <source>
        <dbReference type="ARBA" id="ARBA00000826"/>
    </source>
</evidence>
<dbReference type="InterPro" id="IPR006047">
    <property type="entry name" value="GH13_cat_dom"/>
</dbReference>
<dbReference type="InterPro" id="IPR017853">
    <property type="entry name" value="GH"/>
</dbReference>
<dbReference type="GO" id="GO:0005829">
    <property type="term" value="C:cytosol"/>
    <property type="evidence" value="ECO:0007669"/>
    <property type="project" value="TreeGrafter"/>
</dbReference>
<dbReference type="Proteomes" id="UP000248257">
    <property type="component" value="Unassembled WGS sequence"/>
</dbReference>
<dbReference type="FunFam" id="2.60.40.10:FF:000169">
    <property type="entry name" value="1,4-alpha-glucan branching enzyme GlgB"/>
    <property type="match status" value="1"/>
</dbReference>
<keyword evidence="8 10" id="KW-0320">Glycogen biosynthesis</keyword>
<evidence type="ECO:0000256" key="9">
    <source>
        <dbReference type="ARBA" id="ARBA00023277"/>
    </source>
</evidence>
<dbReference type="CDD" id="cd11322">
    <property type="entry name" value="AmyAc_Glg_BE"/>
    <property type="match status" value="1"/>
</dbReference>
<comment type="pathway">
    <text evidence="3 10">Glycan biosynthesis; glycogen biosynthesis.</text>
</comment>
<dbReference type="HAMAP" id="MF_00685">
    <property type="entry name" value="GlgB"/>
    <property type="match status" value="1"/>
</dbReference>
<dbReference type="Pfam" id="PF22019">
    <property type="entry name" value="GlgB_N"/>
    <property type="match status" value="1"/>
</dbReference>
<comment type="function">
    <text evidence="2 10">Catalyzes the formation of the alpha-1,6-glucosidic linkages in glycogen by scission of a 1,4-alpha-linked oligosaccharide from growing alpha-1,4-glucan chains and the subsequent attachment of the oligosaccharide to the alpha-1,6 position.</text>
</comment>
<keyword evidence="6 10" id="KW-0328">Glycosyltransferase</keyword>
<evidence type="ECO:0000256" key="7">
    <source>
        <dbReference type="ARBA" id="ARBA00022679"/>
    </source>
</evidence>
<dbReference type="SUPFAM" id="SSF51011">
    <property type="entry name" value="Glycosyl hydrolase domain"/>
    <property type="match status" value="1"/>
</dbReference>
<dbReference type="InterPro" id="IPR004193">
    <property type="entry name" value="Glyco_hydro_13_N"/>
</dbReference>
<comment type="caution">
    <text evidence="13">The sequence shown here is derived from an EMBL/GenBank/DDBJ whole genome shotgun (WGS) entry which is preliminary data.</text>
</comment>
<evidence type="ECO:0000256" key="11">
    <source>
        <dbReference type="PIRSR" id="PIRSR000463-1"/>
    </source>
</evidence>
<comment type="subunit">
    <text evidence="10">Monomer.</text>
</comment>
<dbReference type="SUPFAM" id="SSF51445">
    <property type="entry name" value="(Trans)glycosidases"/>
    <property type="match status" value="1"/>
</dbReference>
<evidence type="ECO:0000259" key="12">
    <source>
        <dbReference type="SMART" id="SM00642"/>
    </source>
</evidence>
<dbReference type="NCBIfam" id="NF008967">
    <property type="entry name" value="PRK12313.1"/>
    <property type="match status" value="1"/>
</dbReference>
<dbReference type="Gene3D" id="3.20.20.80">
    <property type="entry name" value="Glycosidases"/>
    <property type="match status" value="1"/>
</dbReference>
<evidence type="ECO:0000256" key="2">
    <source>
        <dbReference type="ARBA" id="ARBA00002953"/>
    </source>
</evidence>
<feature type="active site" description="Proton donor" evidence="10 11">
    <location>
        <position position="469"/>
    </location>
</feature>
<evidence type="ECO:0000256" key="6">
    <source>
        <dbReference type="ARBA" id="ARBA00022676"/>
    </source>
</evidence>
<dbReference type="FunFam" id="3.20.20.80:FF:000003">
    <property type="entry name" value="1,4-alpha-glucan branching enzyme GlgB"/>
    <property type="match status" value="1"/>
</dbReference>
<evidence type="ECO:0000313" key="13">
    <source>
        <dbReference type="EMBL" id="PYD56092.1"/>
    </source>
</evidence>
<gene>
    <name evidence="10" type="primary">glgB</name>
    <name evidence="13" type="ORF">CFR75_12755</name>
</gene>
<dbReference type="Pfam" id="PF02806">
    <property type="entry name" value="Alpha-amylase_C"/>
    <property type="match status" value="1"/>
</dbReference>
<evidence type="ECO:0000256" key="3">
    <source>
        <dbReference type="ARBA" id="ARBA00004964"/>
    </source>
</evidence>
<reference evidence="13 14" key="1">
    <citation type="submission" date="2017-07" db="EMBL/GenBank/DDBJ databases">
        <title>A draft genome sequence of Komagataeibacter xylinus LMG 1515.</title>
        <authorList>
            <person name="Skraban J."/>
            <person name="Cleenwerck I."/>
            <person name="Vandamme P."/>
            <person name="Trcek J."/>
        </authorList>
    </citation>
    <scope>NUCLEOTIDE SEQUENCE [LARGE SCALE GENOMIC DNA]</scope>
    <source>
        <strain evidence="13 14">LMG 1515</strain>
    </source>
</reference>
<organism evidence="13 14">
    <name type="scientific">Komagataeibacter xylinus</name>
    <name type="common">Gluconacetobacter xylinus</name>
    <dbReference type="NCBI Taxonomy" id="28448"/>
    <lineage>
        <taxon>Bacteria</taxon>
        <taxon>Pseudomonadati</taxon>
        <taxon>Pseudomonadota</taxon>
        <taxon>Alphaproteobacteria</taxon>
        <taxon>Acetobacterales</taxon>
        <taxon>Acetobacteraceae</taxon>
        <taxon>Komagataeibacter</taxon>
    </lineage>
</organism>
<dbReference type="RefSeq" id="WP_061275642.1">
    <property type="nucleotide sequence ID" value="NZ_CBCRXN010000042.1"/>
</dbReference>
<dbReference type="Pfam" id="PF02922">
    <property type="entry name" value="CBM_48"/>
    <property type="match status" value="1"/>
</dbReference>
<protein>
    <recommendedName>
        <fullName evidence="10">1,4-alpha-glucan branching enzyme GlgB</fullName>
        <ecNumber evidence="10">2.4.1.18</ecNumber>
    </recommendedName>
    <alternativeName>
        <fullName evidence="10">1,4-alpha-D-glucan:1,4-alpha-D-glucan 6-glucosyl-transferase</fullName>
    </alternativeName>
    <alternativeName>
        <fullName evidence="10">Alpha-(1-&gt;4)-glucan branching enzyme</fullName>
    </alternativeName>
    <alternativeName>
        <fullName evidence="10">Glycogen branching enzyme</fullName>
        <shortName evidence="10">BE</shortName>
    </alternativeName>
</protein>
<name>A0A318PKJ2_KOMXY</name>
<dbReference type="InterPro" id="IPR037439">
    <property type="entry name" value="Branching_enzy"/>
</dbReference>
<dbReference type="InterPro" id="IPR006407">
    <property type="entry name" value="GlgB"/>
</dbReference>
<keyword evidence="9 10" id="KW-0119">Carbohydrate metabolism</keyword>
<feature type="active site" description="Nucleophile" evidence="10 11">
    <location>
        <position position="416"/>
    </location>
</feature>
<evidence type="ECO:0000256" key="10">
    <source>
        <dbReference type="HAMAP-Rule" id="MF_00685"/>
    </source>
</evidence>
<evidence type="ECO:0000313" key="14">
    <source>
        <dbReference type="Proteomes" id="UP000248257"/>
    </source>
</evidence>
<keyword evidence="5 10" id="KW-0321">Glycogen metabolism</keyword>
<dbReference type="PANTHER" id="PTHR43651:SF3">
    <property type="entry name" value="1,4-ALPHA-GLUCAN-BRANCHING ENZYME"/>
    <property type="match status" value="1"/>
</dbReference>
<comment type="catalytic activity">
    <reaction evidence="1 10">
        <text>Transfers a segment of a (1-&gt;4)-alpha-D-glucan chain to a primary hydroxy group in a similar glucan chain.</text>
        <dbReference type="EC" id="2.4.1.18"/>
    </reaction>
</comment>
<dbReference type="NCBIfam" id="NF003811">
    <property type="entry name" value="PRK05402.1"/>
    <property type="match status" value="1"/>
</dbReference>